<dbReference type="RefSeq" id="WP_130856360.1">
    <property type="nucleotide sequence ID" value="NZ_JBHLWO010000001.1"/>
</dbReference>
<keyword evidence="3" id="KW-1185">Reference proteome</keyword>
<protein>
    <submittedName>
        <fullName evidence="2">Uncharacterized protein</fullName>
    </submittedName>
</protein>
<evidence type="ECO:0000313" key="3">
    <source>
        <dbReference type="Proteomes" id="UP001589774"/>
    </source>
</evidence>
<dbReference type="EMBL" id="JBHLWO010000001">
    <property type="protein sequence ID" value="MFC0318321.1"/>
    <property type="molecule type" value="Genomic_DNA"/>
</dbReference>
<proteinExistence type="predicted"/>
<feature type="chain" id="PRO_5046948615" evidence="1">
    <location>
        <begin position="22"/>
        <end position="150"/>
    </location>
</feature>
<name>A0ABV6HHG1_9SPHI</name>
<comment type="caution">
    <text evidence="2">The sequence shown here is derived from an EMBL/GenBank/DDBJ whole genome shotgun (WGS) entry which is preliminary data.</text>
</comment>
<organism evidence="2 3">
    <name type="scientific">Olivibacter oleidegradans</name>
    <dbReference type="NCBI Taxonomy" id="760123"/>
    <lineage>
        <taxon>Bacteria</taxon>
        <taxon>Pseudomonadati</taxon>
        <taxon>Bacteroidota</taxon>
        <taxon>Sphingobacteriia</taxon>
        <taxon>Sphingobacteriales</taxon>
        <taxon>Sphingobacteriaceae</taxon>
        <taxon>Olivibacter</taxon>
    </lineage>
</organism>
<sequence length="150" mass="16477">MKKLIVCCAPLIFLCVASVKAQSLFDKVDQALNKVEKASNTADKTKGTGDKVLGFFKKKESAEEDFTTINISGINLTNLKKLNEQVETCKGVESTKMKFSPSGSVILVDYEGSAEDLLTAIQEKSKDIFTDEHIEGLDEHSITINLSKEK</sequence>
<evidence type="ECO:0000256" key="1">
    <source>
        <dbReference type="SAM" id="SignalP"/>
    </source>
</evidence>
<feature type="signal peptide" evidence="1">
    <location>
        <begin position="1"/>
        <end position="21"/>
    </location>
</feature>
<evidence type="ECO:0000313" key="2">
    <source>
        <dbReference type="EMBL" id="MFC0318321.1"/>
    </source>
</evidence>
<reference evidence="2 3" key="1">
    <citation type="submission" date="2024-09" db="EMBL/GenBank/DDBJ databases">
        <authorList>
            <person name="Sun Q."/>
            <person name="Mori K."/>
        </authorList>
    </citation>
    <scope>NUCLEOTIDE SEQUENCE [LARGE SCALE GENOMIC DNA]</scope>
    <source>
        <strain evidence="2 3">CCM 7765</strain>
    </source>
</reference>
<accession>A0ABV6HHG1</accession>
<dbReference type="Proteomes" id="UP001589774">
    <property type="component" value="Unassembled WGS sequence"/>
</dbReference>
<gene>
    <name evidence="2" type="ORF">ACFFI0_08365</name>
</gene>
<keyword evidence="1" id="KW-0732">Signal</keyword>